<evidence type="ECO:0000313" key="2">
    <source>
        <dbReference type="Proteomes" id="UP000029278"/>
    </source>
</evidence>
<proteinExistence type="predicted"/>
<organism evidence="1 2">
    <name type="scientific">Paenibacillus macerans</name>
    <name type="common">Bacillus macerans</name>
    <dbReference type="NCBI Taxonomy" id="44252"/>
    <lineage>
        <taxon>Bacteria</taxon>
        <taxon>Bacillati</taxon>
        <taxon>Bacillota</taxon>
        <taxon>Bacilli</taxon>
        <taxon>Bacillales</taxon>
        <taxon>Paenibacillaceae</taxon>
        <taxon>Paenibacillus</taxon>
    </lineage>
</organism>
<dbReference type="HOGENOM" id="CLU_1561390_0_0_9"/>
<dbReference type="EMBL" id="JMQA01000050">
    <property type="protein sequence ID" value="KFM93974.1"/>
    <property type="molecule type" value="Genomic_DNA"/>
</dbReference>
<dbReference type="Proteomes" id="UP000029278">
    <property type="component" value="Unassembled WGS sequence"/>
</dbReference>
<protein>
    <submittedName>
        <fullName evidence="1">Uncharacterized protein</fullName>
    </submittedName>
</protein>
<reference evidence="1 2" key="1">
    <citation type="submission" date="2014-04" db="EMBL/GenBank/DDBJ databases">
        <authorList>
            <person name="Bishop-Lilly K.A."/>
            <person name="Broomall S.M."/>
            <person name="Chain P.S."/>
            <person name="Chertkov O."/>
            <person name="Coyne S.R."/>
            <person name="Daligault H.E."/>
            <person name="Davenport K.W."/>
            <person name="Erkkila T."/>
            <person name="Frey K.G."/>
            <person name="Gibbons H.S."/>
            <person name="Gu W."/>
            <person name="Jaissle J."/>
            <person name="Johnson S.L."/>
            <person name="Koroleva G.I."/>
            <person name="Ladner J.T."/>
            <person name="Lo C.-C."/>
            <person name="Minogue T.D."/>
            <person name="Munk C."/>
            <person name="Palacios G.F."/>
            <person name="Redden C.L."/>
            <person name="Rosenzweig C.N."/>
            <person name="Scholz M.B."/>
            <person name="Teshima H."/>
            <person name="Xu Y."/>
        </authorList>
    </citation>
    <scope>NUCLEOTIDE SEQUENCE [LARGE SCALE GENOMIC DNA]</scope>
    <source>
        <strain evidence="1 2">8244</strain>
    </source>
</reference>
<dbReference type="AlphaFoldDB" id="A0A090Y697"/>
<name>A0A090Y697_PAEMA</name>
<comment type="caution">
    <text evidence="1">The sequence shown here is derived from an EMBL/GenBank/DDBJ whole genome shotgun (WGS) entry which is preliminary data.</text>
</comment>
<keyword evidence="2" id="KW-1185">Reference proteome</keyword>
<accession>A0A090Y697</accession>
<evidence type="ECO:0000313" key="1">
    <source>
        <dbReference type="EMBL" id="KFM93974.1"/>
    </source>
</evidence>
<gene>
    <name evidence="1" type="ORF">DJ90_6509</name>
</gene>
<sequence length="171" mass="19730">MTNGFHDIPGTGFTLRTDHRRAFTDSAQRFAKVFRAANERYGEIPFIDMKHFVRRGQHFALVQVVYPQRFKNFRFYVVTDPGFRHDRNGNDLYYFFDNRRVRHPGDAAGCPYIRRNPLQRHDGGSPGRFGDLGLLGVHNVHDDAAFLHLGHASLDTRCSCFHVQPPDNNLT</sequence>